<comment type="caution">
    <text evidence="1">The sequence shown here is derived from an EMBL/GenBank/DDBJ whole genome shotgun (WGS) entry which is preliminary data.</text>
</comment>
<sequence>MAEVIHLIVRSVEDGLYATSPQAPGLAHGVSSLSELRAEIDEVLAFHFDRPGPFHVVEHHERHYEIAGGELVIRIALDEHRKEREEVYKRLGRALTVQDQARSLVATSVNRVGEAVYVCALPSDTIGWLAEQFDPRGDALTIAVAVAEPFIVTVPFRYGEEDPVLGTVGITQEGYTLRSTLGEVLRETPIVRPVNGPHPIVA</sequence>
<dbReference type="RefSeq" id="WP_179844099.1">
    <property type="nucleotide sequence ID" value="NZ_JACCBA010000001.1"/>
</dbReference>
<reference evidence="1 2" key="1">
    <citation type="submission" date="2020-07" db="EMBL/GenBank/DDBJ databases">
        <title>Sequencing the genomes of 1000 actinobacteria strains.</title>
        <authorList>
            <person name="Klenk H.-P."/>
        </authorList>
    </citation>
    <scope>NUCLEOTIDE SEQUENCE [LARGE SCALE GENOMIC DNA]</scope>
    <source>
        <strain evidence="1 2">DSM 40398</strain>
    </source>
</reference>
<organism evidence="1 2">
    <name type="scientific">Actinomadura luteofluorescens</name>
    <dbReference type="NCBI Taxonomy" id="46163"/>
    <lineage>
        <taxon>Bacteria</taxon>
        <taxon>Bacillati</taxon>
        <taxon>Actinomycetota</taxon>
        <taxon>Actinomycetes</taxon>
        <taxon>Streptosporangiales</taxon>
        <taxon>Thermomonosporaceae</taxon>
        <taxon>Actinomadura</taxon>
    </lineage>
</organism>
<evidence type="ECO:0000313" key="2">
    <source>
        <dbReference type="Proteomes" id="UP000529783"/>
    </source>
</evidence>
<evidence type="ECO:0000313" key="1">
    <source>
        <dbReference type="EMBL" id="NYD46926.1"/>
    </source>
</evidence>
<dbReference type="Proteomes" id="UP000529783">
    <property type="component" value="Unassembled WGS sequence"/>
</dbReference>
<name>A0A7Y9JFV9_9ACTN</name>
<gene>
    <name evidence="1" type="ORF">BJY14_002909</name>
</gene>
<accession>A0A7Y9JFV9</accession>
<keyword evidence="2" id="KW-1185">Reference proteome</keyword>
<dbReference type="EMBL" id="JACCBA010000001">
    <property type="protein sequence ID" value="NYD46926.1"/>
    <property type="molecule type" value="Genomic_DNA"/>
</dbReference>
<dbReference type="AlphaFoldDB" id="A0A7Y9JFV9"/>
<proteinExistence type="predicted"/>
<protein>
    <submittedName>
        <fullName evidence="1">Uncharacterized protein</fullName>
    </submittedName>
</protein>